<dbReference type="RefSeq" id="WP_141848151.1">
    <property type="nucleotide sequence ID" value="NZ_BAAAPR010000004.1"/>
</dbReference>
<keyword evidence="2" id="KW-1185">Reference proteome</keyword>
<dbReference type="InterPro" id="IPR011991">
    <property type="entry name" value="ArsR-like_HTH"/>
</dbReference>
<dbReference type="SUPFAM" id="SSF46785">
    <property type="entry name" value="Winged helix' DNA-binding domain"/>
    <property type="match status" value="1"/>
</dbReference>
<dbReference type="Proteomes" id="UP000317893">
    <property type="component" value="Unassembled WGS sequence"/>
</dbReference>
<dbReference type="Gene3D" id="1.10.10.10">
    <property type="entry name" value="Winged helix-like DNA-binding domain superfamily/Winged helix DNA-binding domain"/>
    <property type="match status" value="1"/>
</dbReference>
<gene>
    <name evidence="1" type="ORF">FB458_1752</name>
</gene>
<dbReference type="CDD" id="cd00090">
    <property type="entry name" value="HTH_ARSR"/>
    <property type="match status" value="1"/>
</dbReference>
<dbReference type="PANTHER" id="PTHR43132:SF6">
    <property type="entry name" value="HTH-TYPE TRANSCRIPTIONAL REPRESSOR CZRA"/>
    <property type="match status" value="1"/>
</dbReference>
<name>A0A542DZX1_9MICO</name>
<dbReference type="EMBL" id="VFMN01000001">
    <property type="protein sequence ID" value="TQJ08661.1"/>
    <property type="molecule type" value="Genomic_DNA"/>
</dbReference>
<dbReference type="InterPro" id="IPR036388">
    <property type="entry name" value="WH-like_DNA-bd_sf"/>
</dbReference>
<dbReference type="AlphaFoldDB" id="A0A542DZX1"/>
<dbReference type="PANTHER" id="PTHR43132">
    <property type="entry name" value="ARSENICAL RESISTANCE OPERON REPRESSOR ARSR-RELATED"/>
    <property type="match status" value="1"/>
</dbReference>
<dbReference type="OrthoDB" id="3460651at2"/>
<evidence type="ECO:0008006" key="3">
    <source>
        <dbReference type="Google" id="ProtNLM"/>
    </source>
</evidence>
<reference evidence="1 2" key="1">
    <citation type="submission" date="2019-06" db="EMBL/GenBank/DDBJ databases">
        <title>Sequencing the genomes of 1000 actinobacteria strains.</title>
        <authorList>
            <person name="Klenk H.-P."/>
        </authorList>
    </citation>
    <scope>NUCLEOTIDE SEQUENCE [LARGE SCALE GENOMIC DNA]</scope>
    <source>
        <strain evidence="1 2">DSM 18607</strain>
    </source>
</reference>
<accession>A0A542DZX1</accession>
<proteinExistence type="predicted"/>
<comment type="caution">
    <text evidence="1">The sequence shown here is derived from an EMBL/GenBank/DDBJ whole genome shotgun (WGS) entry which is preliminary data.</text>
</comment>
<organism evidence="1 2">
    <name type="scientific">Lapillicoccus jejuensis</name>
    <dbReference type="NCBI Taxonomy" id="402171"/>
    <lineage>
        <taxon>Bacteria</taxon>
        <taxon>Bacillati</taxon>
        <taxon>Actinomycetota</taxon>
        <taxon>Actinomycetes</taxon>
        <taxon>Micrococcales</taxon>
        <taxon>Intrasporangiaceae</taxon>
        <taxon>Lapillicoccus</taxon>
    </lineage>
</organism>
<sequence length="329" mass="35935">MGVWRVSADLLAGSRFTLSPLAETTAALTVLGHPVGPWQQAFHASHATAYGAMLDEHPVRRELGARAWRPRRGDRPGWMADFLSPAPSAPGMSVDDELEVLAREWDDERIRAALYAVRPGRLPDVLLRDGLREELLGLYRWLWTATLESDWPRRSRVLQADVVSRTALLATKGWAAVVESLGHRKAWLGDGRLRINGYDLPDRDLGAATQLWFVPVHSNGSWVAWEEPHRYAIVYPVTGALAAPGPAVASSGALERLLGAGRASVLLRLDDPRTTTQLVALTGLPLGSVGGHLKVLLDSGLVLRRRAGREVLYWRTAIGDGLAATRGRG</sequence>
<dbReference type="InterPro" id="IPR036390">
    <property type="entry name" value="WH_DNA-bd_sf"/>
</dbReference>
<evidence type="ECO:0000313" key="2">
    <source>
        <dbReference type="Proteomes" id="UP000317893"/>
    </source>
</evidence>
<protein>
    <recommendedName>
        <fullName evidence="3">ArsR family transcriptional regulator</fullName>
    </recommendedName>
</protein>
<evidence type="ECO:0000313" key="1">
    <source>
        <dbReference type="EMBL" id="TQJ08661.1"/>
    </source>
</evidence>
<dbReference type="InterPro" id="IPR051011">
    <property type="entry name" value="Metal_resp_trans_reg"/>
</dbReference>